<dbReference type="AlphaFoldDB" id="A0A8J2H7T2"/>
<sequence length="394" mass="45089">MIIAHQDQEALKKGSEIFKWPEKISKVVGLWPLSLNPYLFGIGTCYYTSYLVLAIIDMYKSVTNTEMFIDNISETLGIVMVFVRMLFFSINISSLGEIFSQVFKDYNVSDFKNSEEIEVFMQFINKGIFLLRGFASFMIGTEFVWYFGSLAATPEFFIDDNNQTIFIIPYKLYFFHEINSLTRYYLTFLCIMPTVWLFGFGNMSVDSILISLLFYISGKMAVLTMRIDALENGPDSRKKLNGIIAEHSKLLKMGDGVKDAYSAGLLVYLVNTNVIICIIGYQILISFMAGGQEAEIILFSLFMMQMYAMLSIYCMISEHMTAESLKCCEAFYNIRWYNFPIDCSKDIVFCIERSQQPLALWAGQFTTFSSVTLTDVTKTALSYLSVLRSFKIAE</sequence>
<evidence type="ECO:0000313" key="11">
    <source>
        <dbReference type="EMBL" id="CAG5081972.1"/>
    </source>
</evidence>
<feature type="transmembrane region" description="Helical" evidence="10">
    <location>
        <begin position="260"/>
        <end position="284"/>
    </location>
</feature>
<feature type="transmembrane region" description="Helical" evidence="10">
    <location>
        <begin position="296"/>
        <end position="316"/>
    </location>
</feature>
<dbReference type="GO" id="GO:0005549">
    <property type="term" value="F:odorant binding"/>
    <property type="evidence" value="ECO:0007669"/>
    <property type="project" value="InterPro"/>
</dbReference>
<evidence type="ECO:0000256" key="8">
    <source>
        <dbReference type="ARBA" id="ARBA00023170"/>
    </source>
</evidence>
<feature type="non-terminal residue" evidence="11">
    <location>
        <position position="1"/>
    </location>
</feature>
<keyword evidence="7 10" id="KW-0472">Membrane</keyword>
<organism evidence="11 12">
    <name type="scientific">Cotesia congregata</name>
    <name type="common">Parasitoid wasp</name>
    <name type="synonym">Apanteles congregatus</name>
    <dbReference type="NCBI Taxonomy" id="51543"/>
    <lineage>
        <taxon>Eukaryota</taxon>
        <taxon>Metazoa</taxon>
        <taxon>Ecdysozoa</taxon>
        <taxon>Arthropoda</taxon>
        <taxon>Hexapoda</taxon>
        <taxon>Insecta</taxon>
        <taxon>Pterygota</taxon>
        <taxon>Neoptera</taxon>
        <taxon>Endopterygota</taxon>
        <taxon>Hymenoptera</taxon>
        <taxon>Apocrita</taxon>
        <taxon>Ichneumonoidea</taxon>
        <taxon>Braconidae</taxon>
        <taxon>Microgastrinae</taxon>
        <taxon>Cotesia</taxon>
    </lineage>
</organism>
<evidence type="ECO:0000256" key="7">
    <source>
        <dbReference type="ARBA" id="ARBA00023136"/>
    </source>
</evidence>
<feature type="transmembrane region" description="Helical" evidence="10">
    <location>
        <begin position="129"/>
        <end position="147"/>
    </location>
</feature>
<keyword evidence="2" id="KW-1003">Cell membrane</keyword>
<keyword evidence="5" id="KW-0552">Olfaction</keyword>
<dbReference type="EMBL" id="CAJNRD030001118">
    <property type="protein sequence ID" value="CAG5081972.1"/>
    <property type="molecule type" value="Genomic_DNA"/>
</dbReference>
<dbReference type="GO" id="GO:0007165">
    <property type="term" value="P:signal transduction"/>
    <property type="evidence" value="ECO:0007669"/>
    <property type="project" value="UniProtKB-KW"/>
</dbReference>
<keyword evidence="4 10" id="KW-0812">Transmembrane</keyword>
<evidence type="ECO:0000313" key="12">
    <source>
        <dbReference type="Proteomes" id="UP000786811"/>
    </source>
</evidence>
<dbReference type="Pfam" id="PF02949">
    <property type="entry name" value="7tm_6"/>
    <property type="match status" value="1"/>
</dbReference>
<comment type="subcellular location">
    <subcellularLocation>
        <location evidence="1">Cell membrane</location>
        <topology evidence="1">Multi-pass membrane protein</topology>
    </subcellularLocation>
</comment>
<dbReference type="GO" id="GO:0004984">
    <property type="term" value="F:olfactory receptor activity"/>
    <property type="evidence" value="ECO:0007669"/>
    <property type="project" value="InterPro"/>
</dbReference>
<dbReference type="PANTHER" id="PTHR21137">
    <property type="entry name" value="ODORANT RECEPTOR"/>
    <property type="match status" value="1"/>
</dbReference>
<evidence type="ECO:0000256" key="9">
    <source>
        <dbReference type="ARBA" id="ARBA00023224"/>
    </source>
</evidence>
<dbReference type="OrthoDB" id="6617147at2759"/>
<name>A0A8J2H7T2_COTCN</name>
<keyword evidence="12" id="KW-1185">Reference proteome</keyword>
<evidence type="ECO:0000256" key="1">
    <source>
        <dbReference type="ARBA" id="ARBA00004651"/>
    </source>
</evidence>
<dbReference type="InterPro" id="IPR004117">
    <property type="entry name" value="7tm6_olfct_rcpt"/>
</dbReference>
<feature type="transmembrane region" description="Helical" evidence="10">
    <location>
        <begin position="184"/>
        <end position="216"/>
    </location>
</feature>
<feature type="transmembrane region" description="Helical" evidence="10">
    <location>
        <begin position="76"/>
        <end position="96"/>
    </location>
</feature>
<feature type="transmembrane region" description="Helical" evidence="10">
    <location>
        <begin position="35"/>
        <end position="56"/>
    </location>
</feature>
<evidence type="ECO:0000256" key="5">
    <source>
        <dbReference type="ARBA" id="ARBA00022725"/>
    </source>
</evidence>
<evidence type="ECO:0000256" key="10">
    <source>
        <dbReference type="SAM" id="Phobius"/>
    </source>
</evidence>
<accession>A0A8J2H7T2</accession>
<dbReference type="GO" id="GO:0005886">
    <property type="term" value="C:plasma membrane"/>
    <property type="evidence" value="ECO:0007669"/>
    <property type="project" value="UniProtKB-SubCell"/>
</dbReference>
<evidence type="ECO:0000256" key="2">
    <source>
        <dbReference type="ARBA" id="ARBA00022475"/>
    </source>
</evidence>
<keyword evidence="6 10" id="KW-1133">Transmembrane helix</keyword>
<keyword evidence="8 11" id="KW-0675">Receptor</keyword>
<comment type="caution">
    <text evidence="11">The sequence shown here is derived from an EMBL/GenBank/DDBJ whole genome shotgun (WGS) entry which is preliminary data.</text>
</comment>
<keyword evidence="9" id="KW-0807">Transducer</keyword>
<proteinExistence type="predicted"/>
<protein>
    <submittedName>
        <fullName evidence="11">Olfactory receptor 78</fullName>
    </submittedName>
</protein>
<evidence type="ECO:0000256" key="3">
    <source>
        <dbReference type="ARBA" id="ARBA00022606"/>
    </source>
</evidence>
<dbReference type="PANTHER" id="PTHR21137:SF35">
    <property type="entry name" value="ODORANT RECEPTOR 19A-RELATED"/>
    <property type="match status" value="1"/>
</dbReference>
<reference evidence="11" key="1">
    <citation type="submission" date="2021-04" db="EMBL/GenBank/DDBJ databases">
        <authorList>
            <person name="Chebbi M.A.C M."/>
        </authorList>
    </citation>
    <scope>NUCLEOTIDE SEQUENCE</scope>
</reference>
<keyword evidence="3" id="KW-0716">Sensory transduction</keyword>
<evidence type="ECO:0000256" key="4">
    <source>
        <dbReference type="ARBA" id="ARBA00022692"/>
    </source>
</evidence>
<gene>
    <name evidence="11" type="ORF">HICCMSTLAB_LOCUS3425</name>
</gene>
<evidence type="ECO:0000256" key="6">
    <source>
        <dbReference type="ARBA" id="ARBA00022989"/>
    </source>
</evidence>
<dbReference type="Proteomes" id="UP000786811">
    <property type="component" value="Unassembled WGS sequence"/>
</dbReference>